<dbReference type="EMBL" id="MT144950">
    <property type="protein sequence ID" value="QJI01774.1"/>
    <property type="molecule type" value="Genomic_DNA"/>
</dbReference>
<dbReference type="EMBL" id="MT145202">
    <property type="protein sequence ID" value="QJA55321.1"/>
    <property type="molecule type" value="Genomic_DNA"/>
</dbReference>
<name>A0A6H2A6Q4_9ZZZZ</name>
<dbReference type="PROSITE" id="PS51257">
    <property type="entry name" value="PROKAR_LIPOPROTEIN"/>
    <property type="match status" value="1"/>
</dbReference>
<accession>A0A6H2A6Q4</accession>
<proteinExistence type="predicted"/>
<evidence type="ECO:0000313" key="1">
    <source>
        <dbReference type="EMBL" id="QJA55321.1"/>
    </source>
</evidence>
<evidence type="ECO:0000313" key="3">
    <source>
        <dbReference type="EMBL" id="QJI01774.1"/>
    </source>
</evidence>
<sequence length="74" mass="8494">MRHKAPMKLPLTLSILLVLIACHLSGPGLVEAPVVTDTQKLERKLEKIKARNLQLEMWWIRAGRPELIRPGDFR</sequence>
<protein>
    <submittedName>
        <fullName evidence="1">Uncharacterized protein</fullName>
    </submittedName>
</protein>
<organism evidence="1">
    <name type="scientific">viral metagenome</name>
    <dbReference type="NCBI Taxonomy" id="1070528"/>
    <lineage>
        <taxon>unclassified sequences</taxon>
        <taxon>metagenomes</taxon>
        <taxon>organismal metagenomes</taxon>
    </lineage>
</organism>
<reference evidence="1" key="1">
    <citation type="submission" date="2020-03" db="EMBL/GenBank/DDBJ databases">
        <title>The deep terrestrial virosphere.</title>
        <authorList>
            <person name="Holmfeldt K."/>
            <person name="Nilsson E."/>
            <person name="Simone D."/>
            <person name="Lopez-Fernandez M."/>
            <person name="Wu X."/>
            <person name="de Brujin I."/>
            <person name="Lundin D."/>
            <person name="Andersson A."/>
            <person name="Bertilsson S."/>
            <person name="Dopson M."/>
        </authorList>
    </citation>
    <scope>NUCLEOTIDE SEQUENCE</scope>
    <source>
        <strain evidence="2">MM415A02192</strain>
        <strain evidence="1">TM448A01013</strain>
        <strain evidence="3">TM448B02760</strain>
    </source>
</reference>
<gene>
    <name evidence="2" type="ORF">MM415A02192_0014</name>
    <name evidence="1" type="ORF">TM448A01013_0008</name>
    <name evidence="3" type="ORF">TM448B02760_0003</name>
</gene>
<dbReference type="AlphaFoldDB" id="A0A6H2A6Q4"/>
<evidence type="ECO:0000313" key="2">
    <source>
        <dbReference type="EMBL" id="QJA73866.1"/>
    </source>
</evidence>
<dbReference type="EMBL" id="MT142058">
    <property type="protein sequence ID" value="QJA73866.1"/>
    <property type="molecule type" value="Genomic_DNA"/>
</dbReference>